<protein>
    <submittedName>
        <fullName evidence="2">Flavodoxin domain</fullName>
    </submittedName>
</protein>
<organism evidence="2 3">
    <name type="scientific">Faecalicatena contorta</name>
    <dbReference type="NCBI Taxonomy" id="39482"/>
    <lineage>
        <taxon>Bacteria</taxon>
        <taxon>Bacillati</taxon>
        <taxon>Bacillota</taxon>
        <taxon>Clostridia</taxon>
        <taxon>Lachnospirales</taxon>
        <taxon>Lachnospiraceae</taxon>
        <taxon>Faecalicatena</taxon>
    </lineage>
</organism>
<evidence type="ECO:0000259" key="1">
    <source>
        <dbReference type="Pfam" id="PF12641"/>
    </source>
</evidence>
<sequence length="165" mass="18912">MTYEIVFDSATGNTKLLAEKIKESMERGECAYFGGPTEAPAQSELIFAGFWTDRGNCSEGMRNFLERLNEKEVFLFGTAGFGVMREYFDSILERVESYLPDSCTVKGTFMCQGRMQENVKKRYEAMLENDPADARIKAMLDNYEKALLHPNSEDLQELEERLKKL</sequence>
<dbReference type="Pfam" id="PF12641">
    <property type="entry name" value="Flavodoxin_3"/>
    <property type="match status" value="1"/>
</dbReference>
<dbReference type="GO" id="GO:0009055">
    <property type="term" value="F:electron transfer activity"/>
    <property type="evidence" value="ECO:0007669"/>
    <property type="project" value="InterPro"/>
</dbReference>
<dbReference type="InterPro" id="IPR001226">
    <property type="entry name" value="Flavodoxin_CS"/>
</dbReference>
<evidence type="ECO:0000313" key="3">
    <source>
        <dbReference type="Proteomes" id="UP000095544"/>
    </source>
</evidence>
<dbReference type="InterPro" id="IPR054633">
    <property type="entry name" value="BilS"/>
</dbReference>
<dbReference type="GeneID" id="93332798"/>
<dbReference type="Gene3D" id="3.40.50.360">
    <property type="match status" value="1"/>
</dbReference>
<dbReference type="EMBL" id="CYZU01000035">
    <property type="protein sequence ID" value="CUO79664.1"/>
    <property type="molecule type" value="Genomic_DNA"/>
</dbReference>
<dbReference type="OrthoDB" id="307208at2"/>
<dbReference type="NCBIfam" id="NF045594">
    <property type="entry name" value="flavodox_BilS"/>
    <property type="match status" value="1"/>
</dbReference>
<dbReference type="GO" id="GO:0010181">
    <property type="term" value="F:FMN binding"/>
    <property type="evidence" value="ECO:0007669"/>
    <property type="project" value="InterPro"/>
</dbReference>
<dbReference type="STRING" id="39482.ERS852491_03332"/>
<dbReference type="RefSeq" id="WP_025654833.1">
    <property type="nucleotide sequence ID" value="NZ_BQNQ01000001.1"/>
</dbReference>
<reference evidence="2 3" key="1">
    <citation type="submission" date="2015-09" db="EMBL/GenBank/DDBJ databases">
        <authorList>
            <consortium name="Pathogen Informatics"/>
        </authorList>
    </citation>
    <scope>NUCLEOTIDE SEQUENCE [LARGE SCALE GENOMIC DNA]</scope>
    <source>
        <strain evidence="2 3">2789STDY5834876</strain>
    </source>
</reference>
<name>A0A174HXN7_9FIRM</name>
<dbReference type="InterPro" id="IPR008254">
    <property type="entry name" value="Flavodoxin/NO_synth"/>
</dbReference>
<dbReference type="GO" id="GO:0016651">
    <property type="term" value="F:oxidoreductase activity, acting on NAD(P)H"/>
    <property type="evidence" value="ECO:0007669"/>
    <property type="project" value="UniProtKB-ARBA"/>
</dbReference>
<accession>A0A174HXN7</accession>
<feature type="domain" description="Flavodoxin-like" evidence="1">
    <location>
        <begin position="5"/>
        <end position="160"/>
    </location>
</feature>
<gene>
    <name evidence="2" type="ORF">ERS852491_03332</name>
</gene>
<dbReference type="AlphaFoldDB" id="A0A174HXN7"/>
<dbReference type="SUPFAM" id="SSF52218">
    <property type="entry name" value="Flavoproteins"/>
    <property type="match status" value="1"/>
</dbReference>
<dbReference type="PROSITE" id="PS00201">
    <property type="entry name" value="FLAVODOXIN"/>
    <property type="match status" value="1"/>
</dbReference>
<evidence type="ECO:0000313" key="2">
    <source>
        <dbReference type="EMBL" id="CUO79664.1"/>
    </source>
</evidence>
<dbReference type="InterPro" id="IPR029039">
    <property type="entry name" value="Flavoprotein-like_sf"/>
</dbReference>
<dbReference type="Proteomes" id="UP000095544">
    <property type="component" value="Unassembled WGS sequence"/>
</dbReference>
<proteinExistence type="predicted"/>